<dbReference type="EMBL" id="CACSLK010003174">
    <property type="protein sequence ID" value="CAA0808500.1"/>
    <property type="molecule type" value="Genomic_DNA"/>
</dbReference>
<comment type="caution">
    <text evidence="3">The sequence shown here is derived from an EMBL/GenBank/DDBJ whole genome shotgun (WGS) entry which is preliminary data.</text>
</comment>
<dbReference type="InterPro" id="IPR036047">
    <property type="entry name" value="F-box-like_dom_sf"/>
</dbReference>
<dbReference type="SUPFAM" id="SSF81383">
    <property type="entry name" value="F-box domain"/>
    <property type="match status" value="1"/>
</dbReference>
<dbReference type="PANTHER" id="PTHR31900">
    <property type="entry name" value="F-BOX/RNI SUPERFAMILY PROTEIN-RELATED"/>
    <property type="match status" value="1"/>
</dbReference>
<dbReference type="OrthoDB" id="896987at2759"/>
<keyword evidence="4" id="KW-1185">Reference proteome</keyword>
<dbReference type="Proteomes" id="UP001153555">
    <property type="component" value="Unassembled WGS sequence"/>
</dbReference>
<evidence type="ECO:0000313" key="4">
    <source>
        <dbReference type="Proteomes" id="UP001153555"/>
    </source>
</evidence>
<dbReference type="Pfam" id="PF24758">
    <property type="entry name" value="LRR_At5g56370"/>
    <property type="match status" value="1"/>
</dbReference>
<sequence>MISSVDRLSNLPDGIICHILSFLPTKLSVATSVLGKRWRFLWTHVPCLDFSGNKLTGETEHSDIINRFILLHEAKRMNTFRLRSVNCNEYQLETWISAAIKRSIRNLYLDLNLFRNRLMLPRPVSTCKTIVDMRIFGGKCISSSVHLPSLRKLVLHFVEFEDDEALPHLLSGCPFLKELTMTYSFIDNEKKLGCVNISSPSLETLTVDLLHDHEDFPVYGIVLNAKALRYLHMGNFPLGRITNSTTMTSLAEAFIYFRDDFYVYMNRDSHSNVVKFLDCLCNVKCLKISSYGGEEVLPLGFAGSLVKFSNLTKLELQASARWHLLVHLLEVADNLEALIPPSLFHFCFHRQDFPNRDPNPNPNKSEYEPKSDLNPMVGAGGFLVWFSLP</sequence>
<evidence type="ECO:0000259" key="1">
    <source>
        <dbReference type="Pfam" id="PF00646"/>
    </source>
</evidence>
<dbReference type="InterPro" id="IPR053781">
    <property type="entry name" value="F-box_AtFBL13-like"/>
</dbReference>
<proteinExistence type="predicted"/>
<dbReference type="Gene3D" id="3.80.10.10">
    <property type="entry name" value="Ribonuclease Inhibitor"/>
    <property type="match status" value="1"/>
</dbReference>
<name>A0A9N7R094_STRHE</name>
<evidence type="ECO:0000259" key="2">
    <source>
        <dbReference type="Pfam" id="PF24758"/>
    </source>
</evidence>
<reference evidence="3" key="1">
    <citation type="submission" date="2019-12" db="EMBL/GenBank/DDBJ databases">
        <authorList>
            <person name="Scholes J."/>
        </authorList>
    </citation>
    <scope>NUCLEOTIDE SEQUENCE</scope>
</reference>
<feature type="domain" description="F-box/LRR-repeat protein 15/At3g58940/PEG3-like LRR" evidence="2">
    <location>
        <begin position="92"/>
        <end position="208"/>
    </location>
</feature>
<dbReference type="SUPFAM" id="SSF52058">
    <property type="entry name" value="L domain-like"/>
    <property type="match status" value="1"/>
</dbReference>
<feature type="domain" description="F-box" evidence="1">
    <location>
        <begin position="8"/>
        <end position="46"/>
    </location>
</feature>
<dbReference type="InterPro" id="IPR050232">
    <property type="entry name" value="FBL13/AtMIF1-like"/>
</dbReference>
<dbReference type="AlphaFoldDB" id="A0A9N7R094"/>
<organism evidence="3 4">
    <name type="scientific">Striga hermonthica</name>
    <name type="common">Purple witchweed</name>
    <name type="synonym">Buchnera hermonthica</name>
    <dbReference type="NCBI Taxonomy" id="68872"/>
    <lineage>
        <taxon>Eukaryota</taxon>
        <taxon>Viridiplantae</taxon>
        <taxon>Streptophyta</taxon>
        <taxon>Embryophyta</taxon>
        <taxon>Tracheophyta</taxon>
        <taxon>Spermatophyta</taxon>
        <taxon>Magnoliopsida</taxon>
        <taxon>eudicotyledons</taxon>
        <taxon>Gunneridae</taxon>
        <taxon>Pentapetalae</taxon>
        <taxon>asterids</taxon>
        <taxon>lamiids</taxon>
        <taxon>Lamiales</taxon>
        <taxon>Orobanchaceae</taxon>
        <taxon>Buchnereae</taxon>
        <taxon>Striga</taxon>
    </lineage>
</organism>
<evidence type="ECO:0000313" key="3">
    <source>
        <dbReference type="EMBL" id="CAA0808500.1"/>
    </source>
</evidence>
<protein>
    <submittedName>
        <fullName evidence="3">FBD-associated F-box protein</fullName>
    </submittedName>
</protein>
<dbReference type="CDD" id="cd22160">
    <property type="entry name" value="F-box_AtFBL13-like"/>
    <property type="match status" value="1"/>
</dbReference>
<gene>
    <name evidence="3" type="ORF">SHERM_10735</name>
</gene>
<dbReference type="InterPro" id="IPR032675">
    <property type="entry name" value="LRR_dom_sf"/>
</dbReference>
<dbReference type="InterPro" id="IPR001810">
    <property type="entry name" value="F-box_dom"/>
</dbReference>
<dbReference type="Pfam" id="PF00646">
    <property type="entry name" value="F-box"/>
    <property type="match status" value="1"/>
</dbReference>
<accession>A0A9N7R094</accession>
<dbReference type="InterPro" id="IPR055411">
    <property type="entry name" value="LRR_FXL15/At3g58940/PEG3-like"/>
</dbReference>
<dbReference type="PANTHER" id="PTHR31900:SF30">
    <property type="entry name" value="SUPERFAMILY PROTEIN, PUTATIVE-RELATED"/>
    <property type="match status" value="1"/>
</dbReference>